<dbReference type="Proteomes" id="UP000271337">
    <property type="component" value="Unassembled WGS sequence"/>
</dbReference>
<reference evidence="5 6" key="1">
    <citation type="journal article" date="2018" name="BMC Genomics">
        <title>Genomic evidence for intraspecific hybridization in a clonal and extremely halotolerant yeast.</title>
        <authorList>
            <person name="Gostincar C."/>
            <person name="Stajich J.E."/>
            <person name="Zupancic J."/>
            <person name="Zalar P."/>
            <person name="Gunde-Cimerman N."/>
        </authorList>
    </citation>
    <scope>NUCLEOTIDE SEQUENCE [LARGE SCALE GENOMIC DNA]</scope>
    <source>
        <strain evidence="4 6">EXF-6651</strain>
        <strain evidence="2 7">EXF-6654</strain>
        <strain evidence="3 5">EXF-6669</strain>
    </source>
</reference>
<proteinExistence type="predicted"/>
<dbReference type="EMBL" id="QWIK01001067">
    <property type="protein sequence ID" value="RMX97927.1"/>
    <property type="molecule type" value="Genomic_DNA"/>
</dbReference>
<dbReference type="Proteomes" id="UP000276864">
    <property type="component" value="Unassembled WGS sequence"/>
</dbReference>
<evidence type="ECO:0000256" key="1">
    <source>
        <dbReference type="SAM" id="MobiDB-lite"/>
    </source>
</evidence>
<evidence type="ECO:0000313" key="5">
    <source>
        <dbReference type="Proteomes" id="UP000271337"/>
    </source>
</evidence>
<evidence type="ECO:0008006" key="8">
    <source>
        <dbReference type="Google" id="ProtNLM"/>
    </source>
</evidence>
<evidence type="ECO:0000313" key="2">
    <source>
        <dbReference type="EMBL" id="RMX97927.1"/>
    </source>
</evidence>
<dbReference type="EMBL" id="QWIM01001817">
    <property type="protein sequence ID" value="RMY21005.1"/>
    <property type="molecule type" value="Genomic_DNA"/>
</dbReference>
<feature type="region of interest" description="Disordered" evidence="1">
    <location>
        <begin position="365"/>
        <end position="400"/>
    </location>
</feature>
<dbReference type="OrthoDB" id="5985073at2759"/>
<comment type="caution">
    <text evidence="3">The sequence shown here is derived from an EMBL/GenBank/DDBJ whole genome shotgun (WGS) entry which is preliminary data.</text>
</comment>
<dbReference type="EMBL" id="QWIL01000423">
    <property type="protein sequence ID" value="RMY19041.1"/>
    <property type="molecule type" value="Genomic_DNA"/>
</dbReference>
<dbReference type="Proteomes" id="UP000282582">
    <property type="component" value="Unassembled WGS sequence"/>
</dbReference>
<dbReference type="AlphaFoldDB" id="A0A3M6ZUX7"/>
<evidence type="ECO:0000313" key="6">
    <source>
        <dbReference type="Proteomes" id="UP000276864"/>
    </source>
</evidence>
<evidence type="ECO:0000313" key="3">
    <source>
        <dbReference type="EMBL" id="RMY19041.1"/>
    </source>
</evidence>
<sequence length="528" mass="60423">MSHVDLPPELLAHIVSYLAPEGPLSPYASISRDWQYAVEANTFSSLRFQTNDLTNFECLVADSYVHRRAAVKSIGFTAVLPTYDDIACAQFEKEADKQANNESFSDSIQRLFSALAKCDDVANPRPIKLLLHAPYSPMDRGHRDHMQPIRSDKGSENGLLGQSTDWTRLWKYEMQRNALGDLYEHRYEHSYLRLLDPRQLPIIRRIHSFHAFVNEFRYVEPATIVHMSRKMPNLQNNHWKFFDGEQKLSGLRTRLRVQMAEALALIFEEHSHAVRGVIMELMDPGPLNETFTLPDVRGESEDGDALSLQLSRYLKSEHLVNVQLDGPIVVGPELFSLGGGEGATVWPNLERFLLSFSTHRPDGGWYFERDPTTSPESLDPDEEAWEGSESEEESDSAFDSDESFFEVDLAKPDHYNEAKEDRLQGFKPINCFRTQPNAHLEAFLRSMAVAVGRMPRLHYFAAGADVAQCKRTEHGRQSFEFKFTAVQDDREKARLHWVVPQGWSMGEPLEELWEKIIGVDGTVDYEEW</sequence>
<organism evidence="3 5">
    <name type="scientific">Hortaea werneckii</name>
    <name type="common">Black yeast</name>
    <name type="synonym">Cladosporium werneckii</name>
    <dbReference type="NCBI Taxonomy" id="91943"/>
    <lineage>
        <taxon>Eukaryota</taxon>
        <taxon>Fungi</taxon>
        <taxon>Dikarya</taxon>
        <taxon>Ascomycota</taxon>
        <taxon>Pezizomycotina</taxon>
        <taxon>Dothideomycetes</taxon>
        <taxon>Dothideomycetidae</taxon>
        <taxon>Mycosphaerellales</taxon>
        <taxon>Teratosphaeriaceae</taxon>
        <taxon>Hortaea</taxon>
    </lineage>
</organism>
<gene>
    <name evidence="4" type="ORF">D0866_12409</name>
    <name evidence="3" type="ORF">D0867_04929</name>
    <name evidence="2" type="ORF">D0868_10390</name>
</gene>
<name>A0A3M6ZUX7_HORWE</name>
<dbReference type="VEuPathDB" id="FungiDB:BTJ68_11094"/>
<evidence type="ECO:0000313" key="4">
    <source>
        <dbReference type="EMBL" id="RMY21005.1"/>
    </source>
</evidence>
<accession>A0A3M6ZUX7</accession>
<protein>
    <recommendedName>
        <fullName evidence="8">F-box domain-containing protein</fullName>
    </recommendedName>
</protein>
<evidence type="ECO:0000313" key="7">
    <source>
        <dbReference type="Proteomes" id="UP000282582"/>
    </source>
</evidence>
<feature type="compositionally biased region" description="Acidic residues" evidence="1">
    <location>
        <begin position="378"/>
        <end position="400"/>
    </location>
</feature>